<protein>
    <submittedName>
        <fullName evidence="4">Acyl-CoA synthetase (AMP-forming)/AMP-acid ligase II</fullName>
    </submittedName>
</protein>
<keyword evidence="5" id="KW-1185">Reference proteome</keyword>
<sequence>MVVPHAPLDAGRPNVPTPQLRLGRLLAGAAAREPGRMAFSSPPVDMVTAWSRHGLTTSAADGQVRRLASFLQHLPLEPGDPLGILLPNGAEACVTILAALRAGYVPCLLSLGWRSDELVAAVEAAKVPAIITLDRLGEVRPADLACTIAADYLGLRFICSFGHDIPDGVISLDQALNDQVLRDFEELGDIGGPPPSPGLITFERHGDGVLPLLRPEATLIAATLPLVLAARLGSESRIVSLLPPDDLGGLASGLVAALAADCPLTMQALFDGDELVRDLGADPPATLIAPGWIEDLLAEAGLLDNDQLTCVLVHKAPVRLPVGRSHNARIVDVLTVGEVALMAAARDAQGPALRLGAFGALAPGGIPLLEVEAGQDGAIMARGAATGSIPLLDGAAPQTSDAPESDWHHLPYRITLSDGLIAALDPIP</sequence>
<dbReference type="PANTHER" id="PTHR43201">
    <property type="entry name" value="ACYL-COA SYNTHETASE"/>
    <property type="match status" value="1"/>
</dbReference>
<name>A0A2V3U5L0_9HYPH</name>
<comment type="caution">
    <text evidence="4">The sequence shown here is derived from an EMBL/GenBank/DDBJ whole genome shotgun (WGS) entry which is preliminary data.</text>
</comment>
<evidence type="ECO:0000256" key="1">
    <source>
        <dbReference type="ARBA" id="ARBA00006432"/>
    </source>
</evidence>
<dbReference type="PANTHER" id="PTHR43201:SF5">
    <property type="entry name" value="MEDIUM-CHAIN ACYL-COA LIGASE ACSF2, MITOCHONDRIAL"/>
    <property type="match status" value="1"/>
</dbReference>
<feature type="domain" description="AMP-dependent synthetase/ligase" evidence="3">
    <location>
        <begin position="30"/>
        <end position="137"/>
    </location>
</feature>
<dbReference type="Pfam" id="PF00501">
    <property type="entry name" value="AMP-binding"/>
    <property type="match status" value="1"/>
</dbReference>
<dbReference type="GO" id="GO:0006631">
    <property type="term" value="P:fatty acid metabolic process"/>
    <property type="evidence" value="ECO:0007669"/>
    <property type="project" value="TreeGrafter"/>
</dbReference>
<keyword evidence="2 4" id="KW-0436">Ligase</keyword>
<gene>
    <name evidence="4" type="ORF">C7450_106249</name>
</gene>
<dbReference type="InterPro" id="IPR000873">
    <property type="entry name" value="AMP-dep_synth/lig_dom"/>
</dbReference>
<dbReference type="AlphaFoldDB" id="A0A2V3U5L0"/>
<dbReference type="InterPro" id="IPR042099">
    <property type="entry name" value="ANL_N_sf"/>
</dbReference>
<evidence type="ECO:0000313" key="5">
    <source>
        <dbReference type="Proteomes" id="UP000248021"/>
    </source>
</evidence>
<dbReference type="EMBL" id="QJJK01000006">
    <property type="protein sequence ID" value="PXW58073.1"/>
    <property type="molecule type" value="Genomic_DNA"/>
</dbReference>
<dbReference type="GO" id="GO:0031956">
    <property type="term" value="F:medium-chain fatty acid-CoA ligase activity"/>
    <property type="evidence" value="ECO:0007669"/>
    <property type="project" value="TreeGrafter"/>
</dbReference>
<dbReference type="Gene3D" id="3.40.50.12780">
    <property type="entry name" value="N-terminal domain of ligase-like"/>
    <property type="match status" value="2"/>
</dbReference>
<dbReference type="Proteomes" id="UP000248021">
    <property type="component" value="Unassembled WGS sequence"/>
</dbReference>
<organism evidence="4 5">
    <name type="scientific">Chelatococcus asaccharovorans</name>
    <dbReference type="NCBI Taxonomy" id="28210"/>
    <lineage>
        <taxon>Bacteria</taxon>
        <taxon>Pseudomonadati</taxon>
        <taxon>Pseudomonadota</taxon>
        <taxon>Alphaproteobacteria</taxon>
        <taxon>Hyphomicrobiales</taxon>
        <taxon>Chelatococcaceae</taxon>
        <taxon>Chelatococcus</taxon>
    </lineage>
</organism>
<reference evidence="4 5" key="1">
    <citation type="submission" date="2018-05" db="EMBL/GenBank/DDBJ databases">
        <title>Genomic Encyclopedia of Type Strains, Phase IV (KMG-IV): sequencing the most valuable type-strain genomes for metagenomic binning, comparative biology and taxonomic classification.</title>
        <authorList>
            <person name="Goeker M."/>
        </authorList>
    </citation>
    <scope>NUCLEOTIDE SEQUENCE [LARGE SCALE GENOMIC DNA]</scope>
    <source>
        <strain evidence="4 5">DSM 6462</strain>
    </source>
</reference>
<evidence type="ECO:0000256" key="2">
    <source>
        <dbReference type="ARBA" id="ARBA00022598"/>
    </source>
</evidence>
<evidence type="ECO:0000313" key="4">
    <source>
        <dbReference type="EMBL" id="PXW58073.1"/>
    </source>
</evidence>
<comment type="similarity">
    <text evidence="1">Belongs to the ATP-dependent AMP-binding enzyme family.</text>
</comment>
<proteinExistence type="inferred from homology"/>
<dbReference type="SUPFAM" id="SSF56801">
    <property type="entry name" value="Acetyl-CoA synthetase-like"/>
    <property type="match status" value="1"/>
</dbReference>
<accession>A0A2V3U5L0</accession>
<evidence type="ECO:0000259" key="3">
    <source>
        <dbReference type="Pfam" id="PF00501"/>
    </source>
</evidence>